<evidence type="ECO:0000313" key="2">
    <source>
        <dbReference type="Proteomes" id="UP000294292"/>
    </source>
</evidence>
<dbReference type="AlphaFoldDB" id="A0A4P7A1Q1"/>
<protein>
    <submittedName>
        <fullName evidence="1">Uncharacterized protein</fullName>
    </submittedName>
</protein>
<reference evidence="1 2" key="1">
    <citation type="submission" date="2019-03" db="EMBL/GenBank/DDBJ databases">
        <title>Complete genome sequence of Paenisporosarcina antarctica CGMCC 1.6503T.</title>
        <authorList>
            <person name="Rong J.-C."/>
            <person name="Chi N.-Y."/>
            <person name="Zhang Q.-F."/>
        </authorList>
    </citation>
    <scope>NUCLEOTIDE SEQUENCE [LARGE SCALE GENOMIC DNA]</scope>
    <source>
        <strain evidence="1 2">CGMCC 1.6503</strain>
    </source>
</reference>
<keyword evidence="2" id="KW-1185">Reference proteome</keyword>
<dbReference type="KEGG" id="panc:E2636_12060"/>
<accession>A0A4P7A1Q1</accession>
<name>A0A4P7A1Q1_9BACL</name>
<dbReference type="EMBL" id="CP038015">
    <property type="protein sequence ID" value="QBP41836.1"/>
    <property type="molecule type" value="Genomic_DNA"/>
</dbReference>
<dbReference type="OrthoDB" id="2679368at2"/>
<organism evidence="1 2">
    <name type="scientific">Paenisporosarcina antarctica</name>
    <dbReference type="NCBI Taxonomy" id="417367"/>
    <lineage>
        <taxon>Bacteria</taxon>
        <taxon>Bacillati</taxon>
        <taxon>Bacillota</taxon>
        <taxon>Bacilli</taxon>
        <taxon>Bacillales</taxon>
        <taxon>Caryophanaceae</taxon>
        <taxon>Paenisporosarcina</taxon>
    </lineage>
</organism>
<gene>
    <name evidence="1" type="ORF">E2636_12060</name>
</gene>
<evidence type="ECO:0000313" key="1">
    <source>
        <dbReference type="EMBL" id="QBP41836.1"/>
    </source>
</evidence>
<sequence>MIKLWKKSCAICKDQESSLIKYENSSGIRMIFCYSCKKYAEKRSFKIVKYYPQSKIIKKLM</sequence>
<proteinExistence type="predicted"/>
<dbReference type="Proteomes" id="UP000294292">
    <property type="component" value="Chromosome"/>
</dbReference>